<protein>
    <submittedName>
        <fullName evidence="3">2-epi-5-epi-valiolone epimerase</fullName>
        <ecNumber evidence="3">5.1.3.33</ecNumber>
    </submittedName>
</protein>
<organism evidence="3">
    <name type="scientific">bioreactor metagenome</name>
    <dbReference type="NCBI Taxonomy" id="1076179"/>
    <lineage>
        <taxon>unclassified sequences</taxon>
        <taxon>metagenomes</taxon>
        <taxon>ecological metagenomes</taxon>
    </lineage>
</organism>
<dbReference type="PANTHER" id="PTHR43048:SF6">
    <property type="entry name" value="BLR8189 PROTEIN"/>
    <property type="match status" value="1"/>
</dbReference>
<keyword evidence="3" id="KW-0413">Isomerase</keyword>
<dbReference type="EC" id="5.1.3.33" evidence="3"/>
<feature type="domain" description="VOC" evidence="2">
    <location>
        <begin position="4"/>
        <end position="142"/>
    </location>
</feature>
<name>A0A644TL11_9ZZZZ</name>
<keyword evidence="1" id="KW-0479">Metal-binding</keyword>
<reference evidence="3" key="1">
    <citation type="submission" date="2019-08" db="EMBL/GenBank/DDBJ databases">
        <authorList>
            <person name="Kucharzyk K."/>
            <person name="Murdoch R.W."/>
            <person name="Higgins S."/>
            <person name="Loffler F."/>
        </authorList>
    </citation>
    <scope>NUCLEOTIDE SEQUENCE</scope>
</reference>
<evidence type="ECO:0000313" key="3">
    <source>
        <dbReference type="EMBL" id="MPL67623.1"/>
    </source>
</evidence>
<evidence type="ECO:0000259" key="2">
    <source>
        <dbReference type="PROSITE" id="PS51819"/>
    </source>
</evidence>
<dbReference type="PANTHER" id="PTHR43048">
    <property type="entry name" value="METHYLMALONYL-COA EPIMERASE"/>
    <property type="match status" value="1"/>
</dbReference>
<proteinExistence type="predicted"/>
<dbReference type="EMBL" id="VSSQ01000038">
    <property type="protein sequence ID" value="MPL67623.1"/>
    <property type="molecule type" value="Genomic_DNA"/>
</dbReference>
<dbReference type="GO" id="GO:0004493">
    <property type="term" value="F:methylmalonyl-CoA epimerase activity"/>
    <property type="evidence" value="ECO:0007669"/>
    <property type="project" value="TreeGrafter"/>
</dbReference>
<sequence length="145" mass="15949">MILGFNHFSFTVRDVDKSVEHYEKNLGFSLISLADRPAEYVFAVTGMNMGMKIAYLKGYDVVIELIEYFNTDSSNVLSKPSNIGSGHLCLNVDDIHDSVKNLKEKGVNFLGEPVIIPAGANKGGYVVYSLDPDGIVNEFIQAPKT</sequence>
<dbReference type="GO" id="GO:0046872">
    <property type="term" value="F:metal ion binding"/>
    <property type="evidence" value="ECO:0007669"/>
    <property type="project" value="UniProtKB-KW"/>
</dbReference>
<evidence type="ECO:0000256" key="1">
    <source>
        <dbReference type="ARBA" id="ARBA00022723"/>
    </source>
</evidence>
<dbReference type="Gene3D" id="3.10.180.10">
    <property type="entry name" value="2,3-Dihydroxybiphenyl 1,2-Dioxygenase, domain 1"/>
    <property type="match status" value="1"/>
</dbReference>
<dbReference type="GO" id="GO:0046491">
    <property type="term" value="P:L-methylmalonyl-CoA metabolic process"/>
    <property type="evidence" value="ECO:0007669"/>
    <property type="project" value="TreeGrafter"/>
</dbReference>
<accession>A0A644TL11</accession>
<dbReference type="AlphaFoldDB" id="A0A644TL11"/>
<dbReference type="InterPro" id="IPR004360">
    <property type="entry name" value="Glyas_Fos-R_dOase_dom"/>
</dbReference>
<gene>
    <name evidence="3" type="primary">cetB</name>
    <name evidence="3" type="ORF">SDC9_13321</name>
</gene>
<dbReference type="Pfam" id="PF00903">
    <property type="entry name" value="Glyoxalase"/>
    <property type="match status" value="1"/>
</dbReference>
<dbReference type="SUPFAM" id="SSF54593">
    <property type="entry name" value="Glyoxalase/Bleomycin resistance protein/Dihydroxybiphenyl dioxygenase"/>
    <property type="match status" value="1"/>
</dbReference>
<dbReference type="PROSITE" id="PS51819">
    <property type="entry name" value="VOC"/>
    <property type="match status" value="1"/>
</dbReference>
<dbReference type="InterPro" id="IPR051785">
    <property type="entry name" value="MMCE/EMCE_epimerase"/>
</dbReference>
<dbReference type="InterPro" id="IPR037523">
    <property type="entry name" value="VOC_core"/>
</dbReference>
<comment type="caution">
    <text evidence="3">The sequence shown here is derived from an EMBL/GenBank/DDBJ whole genome shotgun (WGS) entry which is preliminary data.</text>
</comment>
<dbReference type="InterPro" id="IPR029068">
    <property type="entry name" value="Glyas_Bleomycin-R_OHBP_Dase"/>
</dbReference>